<dbReference type="STRING" id="1519643.SAMN06295933_0135"/>
<keyword evidence="2" id="KW-0812">Transmembrane</keyword>
<evidence type="ECO:0000313" key="4">
    <source>
        <dbReference type="Proteomes" id="UP000192906"/>
    </source>
</evidence>
<evidence type="ECO:0000256" key="1">
    <source>
        <dbReference type="SAM" id="MobiDB-lite"/>
    </source>
</evidence>
<dbReference type="Proteomes" id="UP000192906">
    <property type="component" value="Unassembled WGS sequence"/>
</dbReference>
<dbReference type="EMBL" id="FWZU01000001">
    <property type="protein sequence ID" value="SME88296.1"/>
    <property type="molecule type" value="Genomic_DNA"/>
</dbReference>
<keyword evidence="2" id="KW-0472">Membrane</keyword>
<keyword evidence="2" id="KW-1133">Transmembrane helix</keyword>
<organism evidence="3 4">
    <name type="scientific">Desulfovibrio gilichinskyi</name>
    <dbReference type="NCBI Taxonomy" id="1519643"/>
    <lineage>
        <taxon>Bacteria</taxon>
        <taxon>Pseudomonadati</taxon>
        <taxon>Thermodesulfobacteriota</taxon>
        <taxon>Desulfovibrionia</taxon>
        <taxon>Desulfovibrionales</taxon>
        <taxon>Desulfovibrionaceae</taxon>
        <taxon>Desulfovibrio</taxon>
    </lineage>
</organism>
<evidence type="ECO:0000313" key="3">
    <source>
        <dbReference type="EMBL" id="SME88296.1"/>
    </source>
</evidence>
<proteinExistence type="predicted"/>
<feature type="transmembrane region" description="Helical" evidence="2">
    <location>
        <begin position="27"/>
        <end position="54"/>
    </location>
</feature>
<protein>
    <submittedName>
        <fullName evidence="3">Uncharacterized protein</fullName>
    </submittedName>
</protein>
<keyword evidence="4" id="KW-1185">Reference proteome</keyword>
<dbReference type="RefSeq" id="WP_085096849.1">
    <property type="nucleotide sequence ID" value="NZ_FWZU01000001.1"/>
</dbReference>
<evidence type="ECO:0000256" key="2">
    <source>
        <dbReference type="SAM" id="Phobius"/>
    </source>
</evidence>
<sequence length="215" mass="24887">MIDTNTILSVLDTILITPYRIPVPEVIAFWFGTAVVALWCTVAGEVSMSLIYLWNRKYYTDLNQKMTRMHNISIEAIRRKNKKVYKSANHWANEYFGKVFFSHAALFAVSLWPVAFALAWLQGRFGTISIHTIPYINFGLGYPFVFILTYIVLRFCFSRIRKFIPFLGKIDKLKEEDALEAGEMTSWTDLAPEFKKNNSSKQENLTSHRPLKSNL</sequence>
<dbReference type="OrthoDB" id="1806539at2"/>
<accession>A0A1X7C1J0</accession>
<gene>
    <name evidence="3" type="ORF">SAMN06295933_0135</name>
</gene>
<reference evidence="4" key="1">
    <citation type="submission" date="2017-04" db="EMBL/GenBank/DDBJ databases">
        <authorList>
            <person name="Varghese N."/>
            <person name="Submissions S."/>
        </authorList>
    </citation>
    <scope>NUCLEOTIDE SEQUENCE [LARGE SCALE GENOMIC DNA]</scope>
    <source>
        <strain evidence="4">K3S</strain>
    </source>
</reference>
<feature type="region of interest" description="Disordered" evidence="1">
    <location>
        <begin position="193"/>
        <end position="215"/>
    </location>
</feature>
<feature type="compositionally biased region" description="Polar residues" evidence="1">
    <location>
        <begin position="197"/>
        <end position="215"/>
    </location>
</feature>
<feature type="transmembrane region" description="Helical" evidence="2">
    <location>
        <begin position="99"/>
        <end position="121"/>
    </location>
</feature>
<dbReference type="AlphaFoldDB" id="A0A1X7C1J0"/>
<feature type="transmembrane region" description="Helical" evidence="2">
    <location>
        <begin position="133"/>
        <end position="153"/>
    </location>
</feature>
<name>A0A1X7C1J0_9BACT</name>